<dbReference type="InterPro" id="IPR001163">
    <property type="entry name" value="Sm_dom_euk/arc"/>
</dbReference>
<dbReference type="AlphaFoldDB" id="A0A8K0TNP9"/>
<dbReference type="GO" id="GO:0003723">
    <property type="term" value="F:RNA binding"/>
    <property type="evidence" value="ECO:0007669"/>
    <property type="project" value="InterPro"/>
</dbReference>
<comment type="caution">
    <text evidence="2">The sequence shown here is derived from an EMBL/GenBank/DDBJ whole genome shotgun (WGS) entry which is preliminary data.</text>
</comment>
<dbReference type="PANTHER" id="PTHR10701:SF5">
    <property type="entry name" value="N-ALPHA-ACETYLTRANSFERASE 38, NATC AUXILIARY SUBUNIT"/>
    <property type="match status" value="1"/>
</dbReference>
<organism evidence="2 3">
    <name type="scientific">Plectosphaerella cucumerina</name>
    <dbReference type="NCBI Taxonomy" id="40658"/>
    <lineage>
        <taxon>Eukaryota</taxon>
        <taxon>Fungi</taxon>
        <taxon>Dikarya</taxon>
        <taxon>Ascomycota</taxon>
        <taxon>Pezizomycotina</taxon>
        <taxon>Sordariomycetes</taxon>
        <taxon>Hypocreomycetidae</taxon>
        <taxon>Glomerellales</taxon>
        <taxon>Plectosphaerellaceae</taxon>
        <taxon>Plectosphaerella</taxon>
    </lineage>
</organism>
<reference evidence="2" key="1">
    <citation type="journal article" date="2021" name="Nat. Commun.">
        <title>Genetic determinants of endophytism in the Arabidopsis root mycobiome.</title>
        <authorList>
            <person name="Mesny F."/>
            <person name="Miyauchi S."/>
            <person name="Thiergart T."/>
            <person name="Pickel B."/>
            <person name="Atanasova L."/>
            <person name="Karlsson M."/>
            <person name="Huettel B."/>
            <person name="Barry K.W."/>
            <person name="Haridas S."/>
            <person name="Chen C."/>
            <person name="Bauer D."/>
            <person name="Andreopoulos W."/>
            <person name="Pangilinan J."/>
            <person name="LaButti K."/>
            <person name="Riley R."/>
            <person name="Lipzen A."/>
            <person name="Clum A."/>
            <person name="Drula E."/>
            <person name="Henrissat B."/>
            <person name="Kohler A."/>
            <person name="Grigoriev I.V."/>
            <person name="Martin F.M."/>
            <person name="Hacquard S."/>
        </authorList>
    </citation>
    <scope>NUCLEOTIDE SEQUENCE</scope>
    <source>
        <strain evidence="2">MPI-CAGE-AT-0016</strain>
    </source>
</reference>
<dbReference type="Gene3D" id="2.30.30.100">
    <property type="match status" value="1"/>
</dbReference>
<dbReference type="PANTHER" id="PTHR10701">
    <property type="entry name" value="SMALL NUCLEAR RIBONUCLEOPROTEIN-ASSOCIATED PROTEIN B AND N"/>
    <property type="match status" value="1"/>
</dbReference>
<dbReference type="Pfam" id="PF01423">
    <property type="entry name" value="LSM"/>
    <property type="match status" value="1"/>
</dbReference>
<proteinExistence type="predicted"/>
<keyword evidence="3" id="KW-1185">Reference proteome</keyword>
<name>A0A8K0TNP9_9PEZI</name>
<protein>
    <submittedName>
        <fullName evidence="2">LSM domain-containing protein</fullName>
    </submittedName>
</protein>
<dbReference type="InterPro" id="IPR047575">
    <property type="entry name" value="Sm"/>
</dbReference>
<dbReference type="Proteomes" id="UP000813385">
    <property type="component" value="Unassembled WGS sequence"/>
</dbReference>
<dbReference type="SMART" id="SM00651">
    <property type="entry name" value="Sm"/>
    <property type="match status" value="1"/>
</dbReference>
<accession>A0A8K0TNP9</accession>
<sequence length="114" mass="12634">MDKQDARDFLSSLLNKTLRIVASDGRMFLGVFKCTDPDSNVILADTYEYRQPSAQEQEDAKRAAGSGVTSLQMNMTSRFLGLIVVPGEHIVKIEVEEYASQLKGANPYEDTMVA</sequence>
<dbReference type="GO" id="GO:0031417">
    <property type="term" value="C:NatC complex"/>
    <property type="evidence" value="ECO:0007669"/>
    <property type="project" value="InterPro"/>
</dbReference>
<dbReference type="PROSITE" id="PS52002">
    <property type="entry name" value="SM"/>
    <property type="match status" value="1"/>
</dbReference>
<dbReference type="SUPFAM" id="SSF50182">
    <property type="entry name" value="Sm-like ribonucleoproteins"/>
    <property type="match status" value="1"/>
</dbReference>
<dbReference type="CDD" id="cd06168">
    <property type="entry name" value="LSMD1"/>
    <property type="match status" value="1"/>
</dbReference>
<dbReference type="EMBL" id="JAGPXD010000001">
    <property type="protein sequence ID" value="KAH7375638.1"/>
    <property type="molecule type" value="Genomic_DNA"/>
</dbReference>
<dbReference type="InterPro" id="IPR034110">
    <property type="entry name" value="LSMD1_Sm"/>
</dbReference>
<dbReference type="InterPro" id="IPR050914">
    <property type="entry name" value="snRNP_SmB/NAA38-like"/>
</dbReference>
<dbReference type="OrthoDB" id="368909at2759"/>
<feature type="domain" description="Sm" evidence="1">
    <location>
        <begin position="5"/>
        <end position="99"/>
    </location>
</feature>
<gene>
    <name evidence="2" type="ORF">B0T11DRAFT_11229</name>
</gene>
<evidence type="ECO:0000313" key="3">
    <source>
        <dbReference type="Proteomes" id="UP000813385"/>
    </source>
</evidence>
<evidence type="ECO:0000313" key="2">
    <source>
        <dbReference type="EMBL" id="KAH7375638.1"/>
    </source>
</evidence>
<evidence type="ECO:0000259" key="1">
    <source>
        <dbReference type="PROSITE" id="PS52002"/>
    </source>
</evidence>
<dbReference type="InterPro" id="IPR010920">
    <property type="entry name" value="LSM_dom_sf"/>
</dbReference>